<dbReference type="Proteomes" id="UP000515369">
    <property type="component" value="Chromosome"/>
</dbReference>
<protein>
    <recommendedName>
        <fullName evidence="1">Mannitol dehydrogenase C-terminal domain-containing protein</fullName>
    </recommendedName>
</protein>
<evidence type="ECO:0000313" key="3">
    <source>
        <dbReference type="Proteomes" id="UP000515369"/>
    </source>
</evidence>
<dbReference type="RefSeq" id="WP_182457516.1">
    <property type="nucleotide sequence ID" value="NZ_CP059732.1"/>
</dbReference>
<evidence type="ECO:0000259" key="1">
    <source>
        <dbReference type="Pfam" id="PF08125"/>
    </source>
</evidence>
<proteinExistence type="predicted"/>
<gene>
    <name evidence="2" type="ORF">H3H32_20565</name>
</gene>
<dbReference type="InterPro" id="IPR008927">
    <property type="entry name" value="6-PGluconate_DH-like_C_sf"/>
</dbReference>
<dbReference type="KEGG" id="sfol:H3H32_20565"/>
<name>A0A7G5GNF7_9BACT</name>
<organism evidence="2 3">
    <name type="scientific">Spirosoma foliorum</name>
    <dbReference type="NCBI Taxonomy" id="2710596"/>
    <lineage>
        <taxon>Bacteria</taxon>
        <taxon>Pseudomonadati</taxon>
        <taxon>Bacteroidota</taxon>
        <taxon>Cytophagia</taxon>
        <taxon>Cytophagales</taxon>
        <taxon>Cytophagaceae</taxon>
        <taxon>Spirosoma</taxon>
    </lineage>
</organism>
<feature type="domain" description="Mannitol dehydrogenase C-terminal" evidence="1">
    <location>
        <begin position="11"/>
        <end position="175"/>
    </location>
</feature>
<evidence type="ECO:0000313" key="2">
    <source>
        <dbReference type="EMBL" id="QMW00399.1"/>
    </source>
</evidence>
<dbReference type="InterPro" id="IPR013328">
    <property type="entry name" value="6PGD_dom2"/>
</dbReference>
<accession>A0A7G5GNF7</accession>
<dbReference type="Pfam" id="PF08125">
    <property type="entry name" value="Mannitol_dh_C"/>
    <property type="match status" value="1"/>
</dbReference>
<dbReference type="PANTHER" id="PTHR43362">
    <property type="entry name" value="MANNITOL DEHYDROGENASE DSF1-RELATED"/>
    <property type="match status" value="1"/>
</dbReference>
<dbReference type="Gene3D" id="1.10.1040.10">
    <property type="entry name" value="N-(1-d-carboxylethyl)-l-norvaline Dehydrogenase, domain 2"/>
    <property type="match status" value="1"/>
</dbReference>
<sequence>MKTNNQDLLMMLAYPAFLAGYRTVEEALNDHLFSNYLNVFIEQDVMPFAEAQDAINLDDNRQQWLSQFSRPTSDPLANLCVDGASKLPALILPTLRDLLAQNRDVQRMAFLLAAYGHYLCAGTDDKGVSYELNDAHFHQHDWAKVNSDDVAALLEISTIATARLHTYSHFVAMYKSYRTQIAKYGVVFLLKQMAYNRLAMQQA</sequence>
<reference evidence="2 3" key="1">
    <citation type="submission" date="2020-07" db="EMBL/GenBank/DDBJ databases">
        <title>Spirosoma foliorum sp. nov., isolated from the leaves on the Nejang mountain Korea, Republic of.</title>
        <authorList>
            <person name="Ho H."/>
            <person name="Lee Y.-J."/>
            <person name="Nurcahyanto D.-A."/>
            <person name="Kim S.-G."/>
        </authorList>
    </citation>
    <scope>NUCLEOTIDE SEQUENCE [LARGE SCALE GENOMIC DNA]</scope>
    <source>
        <strain evidence="2 3">PL0136</strain>
    </source>
</reference>
<dbReference type="AlphaFoldDB" id="A0A7G5GNF7"/>
<dbReference type="PANTHER" id="PTHR43362:SF1">
    <property type="entry name" value="MANNITOL DEHYDROGENASE 2-RELATED"/>
    <property type="match status" value="1"/>
</dbReference>
<dbReference type="SUPFAM" id="SSF48179">
    <property type="entry name" value="6-phosphogluconate dehydrogenase C-terminal domain-like"/>
    <property type="match status" value="1"/>
</dbReference>
<dbReference type="InterPro" id="IPR013118">
    <property type="entry name" value="Mannitol_DH_C"/>
</dbReference>
<dbReference type="GO" id="GO:0016616">
    <property type="term" value="F:oxidoreductase activity, acting on the CH-OH group of donors, NAD or NADP as acceptor"/>
    <property type="evidence" value="ECO:0007669"/>
    <property type="project" value="TreeGrafter"/>
</dbReference>
<dbReference type="EMBL" id="CP059732">
    <property type="protein sequence ID" value="QMW00399.1"/>
    <property type="molecule type" value="Genomic_DNA"/>
</dbReference>
<dbReference type="InterPro" id="IPR050988">
    <property type="entry name" value="Mannitol_DH/Oxidoreductase"/>
</dbReference>
<keyword evidence="3" id="KW-1185">Reference proteome</keyword>